<dbReference type="PANTHER" id="PTHR47784">
    <property type="entry name" value="STEROL UPTAKE CONTROL PROTEIN 2"/>
    <property type="match status" value="1"/>
</dbReference>
<dbReference type="GO" id="GO:0001228">
    <property type="term" value="F:DNA-binding transcription activator activity, RNA polymerase II-specific"/>
    <property type="evidence" value="ECO:0007669"/>
    <property type="project" value="TreeGrafter"/>
</dbReference>
<protein>
    <submittedName>
        <fullName evidence="4">Zn(2)-C6 fungal-type transcription factor afumD</fullName>
    </submittedName>
</protein>
<dbReference type="PROSITE" id="PS50048">
    <property type="entry name" value="ZN2_CY6_FUNGAL_2"/>
    <property type="match status" value="1"/>
</dbReference>
<dbReference type="SUPFAM" id="SSF57701">
    <property type="entry name" value="Zn2/Cys6 DNA-binding domain"/>
    <property type="match status" value="1"/>
</dbReference>
<organism evidence="4 5">
    <name type="scientific">Passalora fulva</name>
    <name type="common">Tomato leaf mold</name>
    <name type="synonym">Cladosporium fulvum</name>
    <dbReference type="NCBI Taxonomy" id="5499"/>
    <lineage>
        <taxon>Eukaryota</taxon>
        <taxon>Fungi</taxon>
        <taxon>Dikarya</taxon>
        <taxon>Ascomycota</taxon>
        <taxon>Pezizomycotina</taxon>
        <taxon>Dothideomycetes</taxon>
        <taxon>Dothideomycetidae</taxon>
        <taxon>Mycosphaerellales</taxon>
        <taxon>Mycosphaerellaceae</taxon>
        <taxon>Fulvia</taxon>
    </lineage>
</organism>
<dbReference type="Pfam" id="PF00172">
    <property type="entry name" value="Zn_clus"/>
    <property type="match status" value="1"/>
</dbReference>
<dbReference type="PROSITE" id="PS00463">
    <property type="entry name" value="ZN2_CY6_FUNGAL_1"/>
    <property type="match status" value="1"/>
</dbReference>
<dbReference type="CDD" id="cd00067">
    <property type="entry name" value="GAL4"/>
    <property type="match status" value="1"/>
</dbReference>
<reference evidence="4" key="1">
    <citation type="submission" date="2021-12" db="EMBL/GenBank/DDBJ databases">
        <authorList>
            <person name="Zaccaron A."/>
            <person name="Stergiopoulos I."/>
        </authorList>
    </citation>
    <scope>NUCLEOTIDE SEQUENCE</scope>
    <source>
        <strain evidence="4">Race5_Kim</strain>
    </source>
</reference>
<evidence type="ECO:0000256" key="2">
    <source>
        <dbReference type="SAM" id="MobiDB-lite"/>
    </source>
</evidence>
<evidence type="ECO:0000313" key="4">
    <source>
        <dbReference type="EMBL" id="UJO22058.1"/>
    </source>
</evidence>
<dbReference type="InterPro" id="IPR053157">
    <property type="entry name" value="Sterol_Uptake_Regulator"/>
</dbReference>
<dbReference type="InterPro" id="IPR036864">
    <property type="entry name" value="Zn2-C6_fun-type_DNA-bd_sf"/>
</dbReference>
<gene>
    <name evidence="4" type="ORF">CLAFUR5_09585</name>
</gene>
<keyword evidence="1" id="KW-0539">Nucleus</keyword>
<dbReference type="PANTHER" id="PTHR47784:SF14">
    <property type="entry name" value="ZN(II)2CYS6 TRANSCRIPTION FACTOR (EUROFUNG)"/>
    <property type="match status" value="1"/>
</dbReference>
<dbReference type="EMBL" id="CP090171">
    <property type="protein sequence ID" value="UJO22058.1"/>
    <property type="molecule type" value="Genomic_DNA"/>
</dbReference>
<dbReference type="AlphaFoldDB" id="A0A9Q8UTQ2"/>
<keyword evidence="5" id="KW-1185">Reference proteome</keyword>
<feature type="region of interest" description="Disordered" evidence="2">
    <location>
        <begin position="40"/>
        <end position="67"/>
    </location>
</feature>
<reference evidence="4" key="2">
    <citation type="journal article" date="2022" name="Microb. Genom.">
        <title>A chromosome-scale genome assembly of the tomato pathogen Cladosporium fulvum reveals a compartmentalized genome architecture and the presence of a dispensable chromosome.</title>
        <authorList>
            <person name="Zaccaron A.Z."/>
            <person name="Chen L.H."/>
            <person name="Samaras A."/>
            <person name="Stergiopoulos I."/>
        </authorList>
    </citation>
    <scope>NUCLEOTIDE SEQUENCE</scope>
    <source>
        <strain evidence="4">Race5_Kim</strain>
    </source>
</reference>
<dbReference type="OrthoDB" id="4937900at2759"/>
<feature type="domain" description="Zn(2)-C6 fungal-type" evidence="3">
    <location>
        <begin position="16"/>
        <end position="46"/>
    </location>
</feature>
<evidence type="ECO:0000313" key="5">
    <source>
        <dbReference type="Proteomes" id="UP000756132"/>
    </source>
</evidence>
<dbReference type="Proteomes" id="UP000756132">
    <property type="component" value="Chromosome 9"/>
</dbReference>
<proteinExistence type="predicted"/>
<feature type="compositionally biased region" description="Polar residues" evidence="2">
    <location>
        <begin position="43"/>
        <end position="67"/>
    </location>
</feature>
<dbReference type="InterPro" id="IPR001138">
    <property type="entry name" value="Zn2Cys6_DnaBD"/>
</dbReference>
<evidence type="ECO:0000259" key="3">
    <source>
        <dbReference type="PROSITE" id="PS50048"/>
    </source>
</evidence>
<dbReference type="GO" id="GO:0008270">
    <property type="term" value="F:zinc ion binding"/>
    <property type="evidence" value="ECO:0007669"/>
    <property type="project" value="InterPro"/>
</dbReference>
<dbReference type="SMART" id="SM00066">
    <property type="entry name" value="GAL4"/>
    <property type="match status" value="1"/>
</dbReference>
<sequence length="472" mass="53414">MPENRERKSHIKSRLGCSQCKARRVKCDEIRPQCGNCRRRQESCSYKNPNPLSTASPDASGSEQINDHQASAQLHLKQLALMHHYATSTYKTIAMRTQDPAVYQLELPRLACQHSYLLDAMFSLTSCHLAYERPAEAAEYVADAVRYQARALETYRHKLETLSPEDCQGVFHASALFGVLALAFRSVDPESTRAIRPTETMTQLARLWRGTALVLRASQQLLPPETYNTSFQMPIWDMRSGSNDTSCQAQIYLDMLRSRARAGDLVRPSIPEETSEDPINHCEVYLEAIDLLQELFQANRLEHSRIVAWTIMVPAQYMELLTQGQPIALAIALVYSVVMEEMENFWWARPFRHQLVDQLVPVVSICDPQLAEMANWVVGWTKRLNELVPPAQEYDTVPLNDIGVDVPSLRLCRQEQGAVTQLEHLGLDKSMATLRAVKAGVLLQLDAAVEHMDCYSPPNSEERECSLSDLKT</sequence>
<dbReference type="Gene3D" id="4.10.240.10">
    <property type="entry name" value="Zn(2)-C6 fungal-type DNA-binding domain"/>
    <property type="match status" value="1"/>
</dbReference>
<dbReference type="KEGG" id="ffu:CLAFUR5_09585"/>
<accession>A0A9Q8UTQ2</accession>
<dbReference type="RefSeq" id="XP_047766424.1">
    <property type="nucleotide sequence ID" value="XM_047908733.1"/>
</dbReference>
<name>A0A9Q8UTQ2_PASFU</name>
<evidence type="ECO:0000256" key="1">
    <source>
        <dbReference type="ARBA" id="ARBA00023242"/>
    </source>
</evidence>
<dbReference type="GeneID" id="71989463"/>